<dbReference type="STRING" id="1848.SAMN05443637_104171"/>
<gene>
    <name evidence="2" type="ORF">SAMN05443637_104171</name>
</gene>
<sequence length="187" mass="19721">MTTSTSVPDVIDIPARDVLTVDGAGAPESPEFGTAIQALYAVRAALGDLTDVPLEGTYTQGGDPAAFDLDAPQGWQWRLAVPAPAGATEDAVAAAAAPFGVAVRLRHVPAQRVARLLHHGPYSAERPALEALRRFVAAQGRTPAEGHTEVYLTDPSTVPPEELRTWLQLSLDDDRGSAADAPARRRA</sequence>
<organism evidence="2 3">
    <name type="scientific">Pseudonocardia thermophila</name>
    <dbReference type="NCBI Taxonomy" id="1848"/>
    <lineage>
        <taxon>Bacteria</taxon>
        <taxon>Bacillati</taxon>
        <taxon>Actinomycetota</taxon>
        <taxon>Actinomycetes</taxon>
        <taxon>Pseudonocardiales</taxon>
        <taxon>Pseudonocardiaceae</taxon>
        <taxon>Pseudonocardia</taxon>
    </lineage>
</organism>
<feature type="domain" description="GyrI-like small molecule binding" evidence="1">
    <location>
        <begin position="8"/>
        <end position="169"/>
    </location>
</feature>
<evidence type="ECO:0000313" key="3">
    <source>
        <dbReference type="Proteomes" id="UP000184363"/>
    </source>
</evidence>
<dbReference type="InterPro" id="IPR029442">
    <property type="entry name" value="GyrI-like"/>
</dbReference>
<reference evidence="2 3" key="1">
    <citation type="submission" date="2016-11" db="EMBL/GenBank/DDBJ databases">
        <authorList>
            <person name="Jaros S."/>
            <person name="Januszkiewicz K."/>
            <person name="Wedrychowicz H."/>
        </authorList>
    </citation>
    <scope>NUCLEOTIDE SEQUENCE [LARGE SCALE GENOMIC DNA]</scope>
    <source>
        <strain evidence="2 3">DSM 43832</strain>
    </source>
</reference>
<dbReference type="InterPro" id="IPR011256">
    <property type="entry name" value="Reg_factor_effector_dom_sf"/>
</dbReference>
<keyword evidence="3" id="KW-1185">Reference proteome</keyword>
<dbReference type="Gene3D" id="3.20.80.10">
    <property type="entry name" value="Regulatory factor, effector binding domain"/>
    <property type="match status" value="1"/>
</dbReference>
<dbReference type="RefSeq" id="WP_084754554.1">
    <property type="nucleotide sequence ID" value="NZ_FRAP01000004.1"/>
</dbReference>
<accession>A0A1M6R431</accession>
<dbReference type="Proteomes" id="UP000184363">
    <property type="component" value="Unassembled WGS sequence"/>
</dbReference>
<name>A0A1M6R431_PSETH</name>
<dbReference type="AlphaFoldDB" id="A0A1M6R431"/>
<evidence type="ECO:0000313" key="2">
    <source>
        <dbReference type="EMBL" id="SHK27183.1"/>
    </source>
</evidence>
<dbReference type="SUPFAM" id="SSF55136">
    <property type="entry name" value="Probable bacterial effector-binding domain"/>
    <property type="match status" value="1"/>
</dbReference>
<proteinExistence type="predicted"/>
<dbReference type="Pfam" id="PF06445">
    <property type="entry name" value="GyrI-like"/>
    <property type="match status" value="1"/>
</dbReference>
<protein>
    <recommendedName>
        <fullName evidence="1">GyrI-like small molecule binding domain-containing protein</fullName>
    </recommendedName>
</protein>
<dbReference type="EMBL" id="FRAP01000004">
    <property type="protein sequence ID" value="SHK27183.1"/>
    <property type="molecule type" value="Genomic_DNA"/>
</dbReference>
<dbReference type="OrthoDB" id="4772335at2"/>
<evidence type="ECO:0000259" key="1">
    <source>
        <dbReference type="Pfam" id="PF06445"/>
    </source>
</evidence>